<reference evidence="1 2" key="1">
    <citation type="submission" date="2020-07" db="EMBL/GenBank/DDBJ databases">
        <title>Mycobacterium kansasii (former subtype) with zoonotic potential isolated from diseased indoor pet cat, Japan.</title>
        <authorList>
            <person name="Fukano H."/>
            <person name="Terazono T."/>
            <person name="Hoshino Y."/>
        </authorList>
    </citation>
    <scope>NUCLEOTIDE SEQUENCE [LARGE SCALE GENOMIC DNA]</scope>
    <source>
        <strain evidence="1 2">Kuro-I</strain>
    </source>
</reference>
<organism evidence="1 2">
    <name type="scientific">Mycobacterium kansasii</name>
    <dbReference type="NCBI Taxonomy" id="1768"/>
    <lineage>
        <taxon>Bacteria</taxon>
        <taxon>Bacillati</taxon>
        <taxon>Actinomycetota</taxon>
        <taxon>Actinomycetes</taxon>
        <taxon>Mycobacteriales</taxon>
        <taxon>Mycobacteriaceae</taxon>
        <taxon>Mycobacterium</taxon>
    </lineage>
</organism>
<evidence type="ECO:0000313" key="1">
    <source>
        <dbReference type="EMBL" id="BCI86829.1"/>
    </source>
</evidence>
<evidence type="ECO:0000313" key="2">
    <source>
        <dbReference type="Proteomes" id="UP000516380"/>
    </source>
</evidence>
<accession>A0A7G1IBB9</accession>
<proteinExistence type="predicted"/>
<dbReference type="AlphaFoldDB" id="A0A7G1IBB9"/>
<name>A0A7G1IBB9_MYCKA</name>
<dbReference type="Proteomes" id="UP000516380">
    <property type="component" value="Chromosome"/>
</dbReference>
<keyword evidence="2" id="KW-1185">Reference proteome</keyword>
<gene>
    <name evidence="1" type="ORF">NIIDMKKI_20350</name>
</gene>
<dbReference type="EMBL" id="AP023343">
    <property type="protein sequence ID" value="BCI86829.1"/>
    <property type="molecule type" value="Genomic_DNA"/>
</dbReference>
<sequence length="105" mass="10152">MDTVPAKPGVPTPRSVAIAGSAIPLMWCPGEPPDAEAIGVAADDADITVNGSTPPTAAPVTGAATAADMVLAFVAAAATEADSAVSAAKGLASVETIPALRCVIQ</sequence>
<protein>
    <submittedName>
        <fullName evidence="1">Uncharacterized protein</fullName>
    </submittedName>
</protein>